<protein>
    <submittedName>
        <fullName evidence="10">Uncharacterized protein</fullName>
    </submittedName>
</protein>
<dbReference type="InterPro" id="IPR036397">
    <property type="entry name" value="RNaseH_sf"/>
</dbReference>
<dbReference type="Gene3D" id="1.10.287.210">
    <property type="match status" value="1"/>
</dbReference>
<feature type="transmembrane region" description="Helical" evidence="7">
    <location>
        <begin position="1102"/>
        <end position="1124"/>
    </location>
</feature>
<organism evidence="10 11">
    <name type="scientific">Cnephaeus nilssonii</name>
    <name type="common">Northern bat</name>
    <name type="synonym">Eptesicus nilssonii</name>
    <dbReference type="NCBI Taxonomy" id="3371016"/>
    <lineage>
        <taxon>Eukaryota</taxon>
        <taxon>Metazoa</taxon>
        <taxon>Chordata</taxon>
        <taxon>Craniata</taxon>
        <taxon>Vertebrata</taxon>
        <taxon>Euteleostomi</taxon>
        <taxon>Mammalia</taxon>
        <taxon>Eutheria</taxon>
        <taxon>Laurasiatheria</taxon>
        <taxon>Chiroptera</taxon>
        <taxon>Yangochiroptera</taxon>
        <taxon>Vespertilionidae</taxon>
        <taxon>Cnephaeus</taxon>
    </lineage>
</organism>
<sequence length="1161" mass="129426">MRPTASHFCRTDLVLSRAGFFRHWVPNFALLAKPLHQAAKETPVDPSPHPPSFARLFLSSGIAPLSLLDISKPFQLFTDEKQGIAMGVLTQPLGPAFTPVAYLSRQLDSMVRGWQPCLWALAAAAALTKEAQKICLQQPLQVFSTHRLQDLLSHRSLSLLAPSCMQELHLPFLESPDISLTQSPALNPATLLPAASTQPVAMHSCPEVIEALTQPQTGLSDLPLSNPNLTLWMEAHPQGRRKASYVVVTLERTLEVAWLSEGTTSQKAELIALTRALHLAKGRRVNIYTDSKYSILIAHCHTVIWREKGFLSTKGSPIINTRLITRLLDALQLPSQVAIVHCQGHQTDSSMVTWGNAHADAVTRGLTRYTEEEKNKLLQRGGSSGPEGWIFINNKITLPKAQVGAIAQQVHQSLHIRPLALWRFLEPLFISSTLREAVTSACSSCSTCAAVSPQGGMRPNFPTHQMRGHFPGQNWQVDFTHMPAHKKTKYLLTMVDTLTGWVEAFPTRKETAEVVAETLITHIIPRFNLPTSIQSDNGPAFISRVVQQVSTSLGISWKLHIPYRPQSLGKVERVNGLLKDHLTKLSLEIRSSWPDLLPMALTRIRATPRSPTFLSPLELLYGRPFLLNHHLHTDPPLLATYLPYLSLLRQLLWEHADRWTGPHTVILTTPTVAKLLGDPLWHHLSRFKRTPEQHDFYKSLGNLYPPPPAYVWRFKVHETYNQDSTQVTRQRNPDRCNRDVNTYGGCRWSGCVIHDAYNEVRSGPFFWKDGTFNIRVRTPGTSDGLRALWENYMGVEYVMAQEAQIQVSNSILQAEHSLKGKLPDSPRVEVLSSWLQLIQHTLLFLNETRTLPNVSHCFICVSLQGPLLAAVPLMTPPGTQGHGECQPHLAGIPLWEPETPEPTLPPRICYQTSNPASLGTFFWCNGTLNNYINSSDPGPCFVVTVVPQLTLYGESELAWLLPSSHPRARQAAFLPVMLGVSIAAPVGLAEGALTNSIISAQDFNDKLQIALESTTASLASLQRQVTSVAQIALQNRQALDLLTAEKGGTCIFLQEECCYYINESGVVEQNVQTLTKLSEELRARHSQDNSLFGWLQSPLATWILPLIGPLILICVFFPLARCLLKFNRSRIPEMSRVTVNQLLLDHYTWLPFDPPLPDPGL</sequence>
<dbReference type="EMBL" id="JAULJE010000001">
    <property type="protein sequence ID" value="KAK1346471.1"/>
    <property type="molecule type" value="Genomic_DNA"/>
</dbReference>
<dbReference type="GO" id="GO:0004523">
    <property type="term" value="F:RNA-DNA hybrid ribonuclease activity"/>
    <property type="evidence" value="ECO:0007669"/>
    <property type="project" value="InterPro"/>
</dbReference>
<comment type="caution">
    <text evidence="10">The sequence shown here is derived from an EMBL/GenBank/DDBJ whole genome shotgun (WGS) entry which is preliminary data.</text>
</comment>
<dbReference type="InterPro" id="IPR018154">
    <property type="entry name" value="TLV/ENV_coat_polyprotein"/>
</dbReference>
<dbReference type="GO" id="GO:0015074">
    <property type="term" value="P:DNA integration"/>
    <property type="evidence" value="ECO:0007669"/>
    <property type="project" value="InterPro"/>
</dbReference>
<dbReference type="CDD" id="cd09851">
    <property type="entry name" value="HTLV-1-like_HR1-HR2"/>
    <property type="match status" value="1"/>
</dbReference>
<evidence type="ECO:0000259" key="8">
    <source>
        <dbReference type="PROSITE" id="PS50879"/>
    </source>
</evidence>
<accession>A0AA40LUA6</accession>
<dbReference type="SUPFAM" id="SSF58069">
    <property type="entry name" value="Virus ectodomain"/>
    <property type="match status" value="1"/>
</dbReference>
<feature type="domain" description="Integrase catalytic" evidence="9">
    <location>
        <begin position="467"/>
        <end position="624"/>
    </location>
</feature>
<dbReference type="Gene3D" id="3.10.20.370">
    <property type="match status" value="1"/>
</dbReference>
<keyword evidence="7" id="KW-1133">Transmembrane helix</keyword>
<dbReference type="PROSITE" id="PS50994">
    <property type="entry name" value="INTEGRASE"/>
    <property type="match status" value="1"/>
</dbReference>
<proteinExistence type="predicted"/>
<gene>
    <name evidence="10" type="ORF">QTO34_000327</name>
</gene>
<dbReference type="Gene3D" id="1.10.340.70">
    <property type="match status" value="1"/>
</dbReference>
<dbReference type="SUPFAM" id="SSF56672">
    <property type="entry name" value="DNA/RNA polymerases"/>
    <property type="match status" value="1"/>
</dbReference>
<dbReference type="InterPro" id="IPR012337">
    <property type="entry name" value="RNaseH-like_sf"/>
</dbReference>
<dbReference type="Pfam" id="PF00429">
    <property type="entry name" value="TLV_coat"/>
    <property type="match status" value="1"/>
</dbReference>
<keyword evidence="6" id="KW-0695">RNA-directed DNA polymerase</keyword>
<dbReference type="AlphaFoldDB" id="A0AA40LUA6"/>
<keyword evidence="7" id="KW-0472">Membrane</keyword>
<keyword evidence="7" id="KW-0812">Transmembrane</keyword>
<dbReference type="CDD" id="cd09273">
    <property type="entry name" value="RNase_HI_RT_Bel"/>
    <property type="match status" value="1"/>
</dbReference>
<dbReference type="PANTHER" id="PTHR41694">
    <property type="entry name" value="ENDOGENOUS RETROVIRUS GROUP K MEMBER POL PROTEIN"/>
    <property type="match status" value="1"/>
</dbReference>
<evidence type="ECO:0000256" key="7">
    <source>
        <dbReference type="SAM" id="Phobius"/>
    </source>
</evidence>
<dbReference type="Pfam" id="PF00075">
    <property type="entry name" value="RNase_H"/>
    <property type="match status" value="1"/>
</dbReference>
<dbReference type="Pfam" id="PF17917">
    <property type="entry name" value="RT_RNaseH"/>
    <property type="match status" value="1"/>
</dbReference>
<dbReference type="PROSITE" id="PS50879">
    <property type="entry name" value="RNASE_H_1"/>
    <property type="match status" value="1"/>
</dbReference>
<dbReference type="Gene3D" id="3.30.420.10">
    <property type="entry name" value="Ribonuclease H-like superfamily/Ribonuclease H"/>
    <property type="match status" value="2"/>
</dbReference>
<reference evidence="10" key="1">
    <citation type="submission" date="2023-06" db="EMBL/GenBank/DDBJ databases">
        <title>Reference genome for the Northern bat (Eptesicus nilssonii), a most northern bat species.</title>
        <authorList>
            <person name="Laine V.N."/>
            <person name="Pulliainen A.T."/>
            <person name="Lilley T.M."/>
        </authorList>
    </citation>
    <scope>NUCLEOTIDE SEQUENCE</scope>
    <source>
        <strain evidence="10">BLF_Eptnil</strain>
        <tissue evidence="10">Kidney</tissue>
    </source>
</reference>
<dbReference type="Proteomes" id="UP001177744">
    <property type="component" value="Unassembled WGS sequence"/>
</dbReference>
<evidence type="ECO:0000256" key="1">
    <source>
        <dbReference type="ARBA" id="ARBA00022679"/>
    </source>
</evidence>
<keyword evidence="5" id="KW-0378">Hydrolase</keyword>
<dbReference type="SUPFAM" id="SSF53098">
    <property type="entry name" value="Ribonuclease H-like"/>
    <property type="match status" value="2"/>
</dbReference>
<evidence type="ECO:0000259" key="9">
    <source>
        <dbReference type="PROSITE" id="PS50994"/>
    </source>
</evidence>
<keyword evidence="11" id="KW-1185">Reference proteome</keyword>
<dbReference type="Gene3D" id="2.30.30.850">
    <property type="match status" value="1"/>
</dbReference>
<name>A0AA40LUA6_CNENI</name>
<evidence type="ECO:0000256" key="3">
    <source>
        <dbReference type="ARBA" id="ARBA00022722"/>
    </source>
</evidence>
<dbReference type="GO" id="GO:0003676">
    <property type="term" value="F:nucleic acid binding"/>
    <property type="evidence" value="ECO:0007669"/>
    <property type="project" value="InterPro"/>
</dbReference>
<evidence type="ECO:0000256" key="2">
    <source>
        <dbReference type="ARBA" id="ARBA00022695"/>
    </source>
</evidence>
<evidence type="ECO:0000256" key="4">
    <source>
        <dbReference type="ARBA" id="ARBA00022759"/>
    </source>
</evidence>
<dbReference type="PANTHER" id="PTHR41694:SF5">
    <property type="entry name" value="RIBONUCLEASE H"/>
    <property type="match status" value="1"/>
</dbReference>
<keyword evidence="1" id="KW-0808">Transferase</keyword>
<keyword evidence="3" id="KW-0540">Nuclease</keyword>
<dbReference type="InterPro" id="IPR001584">
    <property type="entry name" value="Integrase_cat-core"/>
</dbReference>
<dbReference type="InterPro" id="IPR002156">
    <property type="entry name" value="RNaseH_domain"/>
</dbReference>
<feature type="domain" description="RNase H type-1" evidence="8">
    <location>
        <begin position="225"/>
        <end position="368"/>
    </location>
</feature>
<keyword evidence="2" id="KW-0548">Nucleotidyltransferase</keyword>
<evidence type="ECO:0000256" key="5">
    <source>
        <dbReference type="ARBA" id="ARBA00022801"/>
    </source>
</evidence>
<dbReference type="Pfam" id="PF00665">
    <property type="entry name" value="rve"/>
    <property type="match status" value="1"/>
</dbReference>
<evidence type="ECO:0000313" key="11">
    <source>
        <dbReference type="Proteomes" id="UP001177744"/>
    </source>
</evidence>
<dbReference type="InterPro" id="IPR043502">
    <property type="entry name" value="DNA/RNA_pol_sf"/>
</dbReference>
<evidence type="ECO:0000256" key="6">
    <source>
        <dbReference type="ARBA" id="ARBA00022918"/>
    </source>
</evidence>
<dbReference type="InterPro" id="IPR041373">
    <property type="entry name" value="RT_RNaseH"/>
</dbReference>
<evidence type="ECO:0000313" key="10">
    <source>
        <dbReference type="EMBL" id="KAK1346471.1"/>
    </source>
</evidence>
<keyword evidence="4" id="KW-0255">Endonuclease</keyword>
<dbReference type="GO" id="GO:0003964">
    <property type="term" value="F:RNA-directed DNA polymerase activity"/>
    <property type="evidence" value="ECO:0007669"/>
    <property type="project" value="UniProtKB-KW"/>
</dbReference>